<feature type="transmembrane region" description="Helical" evidence="7">
    <location>
        <begin position="233"/>
        <end position="255"/>
    </location>
</feature>
<dbReference type="Pfam" id="PF16927">
    <property type="entry name" value="HisKA_7TM"/>
    <property type="match status" value="1"/>
</dbReference>
<comment type="caution">
    <text evidence="9">The sequence shown here is derived from an EMBL/GenBank/DDBJ whole genome shotgun (WGS) entry which is preliminary data.</text>
</comment>
<dbReference type="SMART" id="SM00388">
    <property type="entry name" value="HisKA"/>
    <property type="match status" value="1"/>
</dbReference>
<evidence type="ECO:0000256" key="7">
    <source>
        <dbReference type="SAM" id="Phobius"/>
    </source>
</evidence>
<keyword evidence="3" id="KW-0808">Transferase</keyword>
<feature type="transmembrane region" description="Helical" evidence="7">
    <location>
        <begin position="73"/>
        <end position="90"/>
    </location>
</feature>
<dbReference type="InterPro" id="IPR005467">
    <property type="entry name" value="His_kinase_dom"/>
</dbReference>
<dbReference type="Proteomes" id="UP000177376">
    <property type="component" value="Unassembled WGS sequence"/>
</dbReference>
<gene>
    <name evidence="9" type="ORF">A3A02_02700</name>
</gene>
<feature type="transmembrane region" description="Helical" evidence="7">
    <location>
        <begin position="16"/>
        <end position="38"/>
    </location>
</feature>
<dbReference type="Gene3D" id="1.10.287.130">
    <property type="match status" value="1"/>
</dbReference>
<dbReference type="InterPro" id="IPR036097">
    <property type="entry name" value="HisK_dim/P_sf"/>
</dbReference>
<organism evidence="9 10">
    <name type="scientific">Candidatus Buchananbacteria bacterium RIFCSPLOWO2_01_FULL_39_33</name>
    <dbReference type="NCBI Taxonomy" id="1797543"/>
    <lineage>
        <taxon>Bacteria</taxon>
        <taxon>Candidatus Buchananiibacteriota</taxon>
    </lineage>
</organism>
<dbReference type="AlphaFoldDB" id="A0A1G1YK56"/>
<dbReference type="SUPFAM" id="SSF55874">
    <property type="entry name" value="ATPase domain of HSP90 chaperone/DNA topoisomerase II/histidine kinase"/>
    <property type="match status" value="1"/>
</dbReference>
<accession>A0A1G1YK56</accession>
<sequence>MTFLMFVQGSERSHRIWGIFCITVFFWGIGVFKIASTADPEIAIFWWRIGYIGVIFIPIIFTHFVYEFLKLKIGWYIWALYLLGVIFLYLNLFTDLFIGQVRLVFNQFYYISSPGLLYSLFFVLFIVFVLFSHIKLWQALRKSHGILKVQLKYFFLATIIGFSGGTLSFLPVFNINLYPFLNLTVFLYPIIMGYAIFKHHLMNIRVIATELFSGFLVIVTFVKVFFYSSLTELFLGIAVFLITVIFSILLIQLVLREVNRREQMEILTKNLQKVTKDLKVANNKIERLDQAKLEFLSIASHQLRTPLTVIKGYVSMMLEGNFGPISKPIKENLNKIYLANERLISLVESLLNISRIEAGRLEFNIKPTNLVAIIAPLLSGFKEKAKEKNSKLNFLPAKNIEQVLADAQKIKEVLTHLLDNAIKYTNDGTITLRLYQAGQSVVFSCQDTGRNILAPALPDFFDRFIQKNKTVTALTQNTNLGLYFSQMVIEKMGGKLWVESAGANQGNKFYFSLPGIGKNQIKKLGIKN</sequence>
<dbReference type="SMART" id="SM00387">
    <property type="entry name" value="HATPase_c"/>
    <property type="match status" value="1"/>
</dbReference>
<dbReference type="PROSITE" id="PS50109">
    <property type="entry name" value="HIS_KIN"/>
    <property type="match status" value="1"/>
</dbReference>
<comment type="catalytic activity">
    <reaction evidence="1">
        <text>ATP + protein L-histidine = ADP + protein N-phospho-L-histidine.</text>
        <dbReference type="EC" id="2.7.13.3"/>
    </reaction>
</comment>
<dbReference type="InterPro" id="IPR031621">
    <property type="entry name" value="HisKA_7TM"/>
</dbReference>
<evidence type="ECO:0000256" key="3">
    <source>
        <dbReference type="ARBA" id="ARBA00022679"/>
    </source>
</evidence>
<dbReference type="InterPro" id="IPR003594">
    <property type="entry name" value="HATPase_dom"/>
</dbReference>
<keyword evidence="6" id="KW-0175">Coiled coil</keyword>
<feature type="transmembrane region" description="Helical" evidence="7">
    <location>
        <begin position="179"/>
        <end position="197"/>
    </location>
</feature>
<feature type="transmembrane region" description="Helical" evidence="7">
    <location>
        <begin position="153"/>
        <end position="173"/>
    </location>
</feature>
<evidence type="ECO:0000256" key="1">
    <source>
        <dbReference type="ARBA" id="ARBA00000085"/>
    </source>
</evidence>
<keyword evidence="5" id="KW-0902">Two-component regulatory system</keyword>
<feature type="transmembrane region" description="Helical" evidence="7">
    <location>
        <begin position="110"/>
        <end position="132"/>
    </location>
</feature>
<evidence type="ECO:0000259" key="8">
    <source>
        <dbReference type="PROSITE" id="PS50109"/>
    </source>
</evidence>
<evidence type="ECO:0000256" key="5">
    <source>
        <dbReference type="ARBA" id="ARBA00023012"/>
    </source>
</evidence>
<name>A0A1G1YK56_9BACT</name>
<keyword evidence="7" id="KW-0472">Membrane</keyword>
<protein>
    <recommendedName>
        <fullName evidence="2">histidine kinase</fullName>
        <ecNumber evidence="2">2.7.13.3</ecNumber>
    </recommendedName>
</protein>
<feature type="transmembrane region" description="Helical" evidence="7">
    <location>
        <begin position="44"/>
        <end position="66"/>
    </location>
</feature>
<evidence type="ECO:0000256" key="2">
    <source>
        <dbReference type="ARBA" id="ARBA00012438"/>
    </source>
</evidence>
<dbReference type="PANTHER" id="PTHR43711">
    <property type="entry name" value="TWO-COMPONENT HISTIDINE KINASE"/>
    <property type="match status" value="1"/>
</dbReference>
<keyword evidence="4" id="KW-0418">Kinase</keyword>
<feature type="transmembrane region" description="Helical" evidence="7">
    <location>
        <begin position="204"/>
        <end position="227"/>
    </location>
</feature>
<evidence type="ECO:0000256" key="4">
    <source>
        <dbReference type="ARBA" id="ARBA00022777"/>
    </source>
</evidence>
<dbReference type="CDD" id="cd00082">
    <property type="entry name" value="HisKA"/>
    <property type="match status" value="1"/>
</dbReference>
<evidence type="ECO:0000256" key="6">
    <source>
        <dbReference type="SAM" id="Coils"/>
    </source>
</evidence>
<reference evidence="9 10" key="1">
    <citation type="journal article" date="2016" name="Nat. Commun.">
        <title>Thousands of microbial genomes shed light on interconnected biogeochemical processes in an aquifer system.</title>
        <authorList>
            <person name="Anantharaman K."/>
            <person name="Brown C.T."/>
            <person name="Hug L.A."/>
            <person name="Sharon I."/>
            <person name="Castelle C.J."/>
            <person name="Probst A.J."/>
            <person name="Thomas B.C."/>
            <person name="Singh A."/>
            <person name="Wilkins M.J."/>
            <person name="Karaoz U."/>
            <person name="Brodie E.L."/>
            <person name="Williams K.H."/>
            <person name="Hubbard S.S."/>
            <person name="Banfield J.F."/>
        </authorList>
    </citation>
    <scope>NUCLEOTIDE SEQUENCE [LARGE SCALE GENOMIC DNA]</scope>
</reference>
<keyword evidence="7" id="KW-1133">Transmembrane helix</keyword>
<dbReference type="GO" id="GO:0000155">
    <property type="term" value="F:phosphorelay sensor kinase activity"/>
    <property type="evidence" value="ECO:0007669"/>
    <property type="project" value="InterPro"/>
</dbReference>
<dbReference type="PANTHER" id="PTHR43711:SF31">
    <property type="entry name" value="HISTIDINE KINASE"/>
    <property type="match status" value="1"/>
</dbReference>
<dbReference type="Pfam" id="PF00512">
    <property type="entry name" value="HisKA"/>
    <property type="match status" value="1"/>
</dbReference>
<dbReference type="InterPro" id="IPR003661">
    <property type="entry name" value="HisK_dim/P_dom"/>
</dbReference>
<evidence type="ECO:0000313" key="10">
    <source>
        <dbReference type="Proteomes" id="UP000177376"/>
    </source>
</evidence>
<dbReference type="InterPro" id="IPR036890">
    <property type="entry name" value="HATPase_C_sf"/>
</dbReference>
<dbReference type="SUPFAM" id="SSF47384">
    <property type="entry name" value="Homodimeric domain of signal transducing histidine kinase"/>
    <property type="match status" value="1"/>
</dbReference>
<dbReference type="EMBL" id="MHIM01000012">
    <property type="protein sequence ID" value="OGY52723.1"/>
    <property type="molecule type" value="Genomic_DNA"/>
</dbReference>
<dbReference type="InterPro" id="IPR050736">
    <property type="entry name" value="Sensor_HK_Regulatory"/>
</dbReference>
<dbReference type="Pfam" id="PF02518">
    <property type="entry name" value="HATPase_c"/>
    <property type="match status" value="1"/>
</dbReference>
<keyword evidence="7" id="KW-0812">Transmembrane</keyword>
<dbReference type="Gene3D" id="3.30.565.10">
    <property type="entry name" value="Histidine kinase-like ATPase, C-terminal domain"/>
    <property type="match status" value="1"/>
</dbReference>
<evidence type="ECO:0000313" key="9">
    <source>
        <dbReference type="EMBL" id="OGY52723.1"/>
    </source>
</evidence>
<dbReference type="EC" id="2.7.13.3" evidence="2"/>
<feature type="coiled-coil region" evidence="6">
    <location>
        <begin position="264"/>
        <end position="291"/>
    </location>
</feature>
<proteinExistence type="predicted"/>
<feature type="domain" description="Histidine kinase" evidence="8">
    <location>
        <begin position="298"/>
        <end position="517"/>
    </location>
</feature>